<dbReference type="RefSeq" id="XP_038984177.1">
    <property type="nucleotide sequence ID" value="XM_039128249.1"/>
</dbReference>
<dbReference type="InterPro" id="IPR055296">
    <property type="entry name" value="SRL2-like"/>
</dbReference>
<dbReference type="PANTHER" id="PTHR46087:SF1">
    <property type="entry name" value="ARM REPEAT SUPERFAMILY PROTEIN"/>
    <property type="match status" value="1"/>
</dbReference>
<evidence type="ECO:0000313" key="5">
    <source>
        <dbReference type="RefSeq" id="XP_038984177.1"/>
    </source>
</evidence>
<dbReference type="OrthoDB" id="19232at2759"/>
<reference evidence="2" key="1">
    <citation type="journal article" date="2019" name="Nat. Commun.">
        <title>Genome-wide association mapping of date palm fruit traits.</title>
        <authorList>
            <person name="Hazzouri K.M."/>
            <person name="Gros-Balthazard M."/>
            <person name="Flowers J.M."/>
            <person name="Copetti D."/>
            <person name="Lemansour A."/>
            <person name="Lebrun M."/>
            <person name="Masmoudi K."/>
            <person name="Ferrand S."/>
            <person name="Dhar M.I."/>
            <person name="Fresquez Z.A."/>
            <person name="Rosas U."/>
            <person name="Zhang J."/>
            <person name="Talag J."/>
            <person name="Lee S."/>
            <person name="Kudrna D."/>
            <person name="Powell R.F."/>
            <person name="Leitch I.J."/>
            <person name="Krueger R.R."/>
            <person name="Wing R.A."/>
            <person name="Amiri K.M.A."/>
            <person name="Purugganan M.D."/>
        </authorList>
    </citation>
    <scope>NUCLEOTIDE SEQUENCE [LARGE SCALE GENOMIC DNA]</scope>
    <source>
        <strain evidence="2">cv. Khalas</strain>
    </source>
</reference>
<name>A0A8B9ABV1_PHODC</name>
<sequence>MGVMSRRVLPACASLCCFCPSLRARSRLPVKRYKKLLANILPQFLDGEPNDRMISKLCEYTSKNPMRIPKITKCLEQRFYKELRNEHFCLAKAVPCIYRRLLASLPLPAGLLIVSLFAPSLLGIVRTLLDQTQEDDMCILGCLMLVDFLNSQVDGTYMANVEGLIPKLCHLGQNVGRDVGGLRVRSAVLQALASVVQFMGEYSHISTDFDDIVSVTLENYKAHQMGSENHKQDLQYIQPPNHCMEEGIRIEDDVSSFQDSWKKVLLVHNSVKVEPGTTVDISKSLIYWSRVCLHNMANLAKEATTVRRVLEPLFRNFDSENYWSPEKGVACSVLTEMWALLEKSGQNSHLLLSIIIKHLDHKNVAKQPLMQISIVNVVTHLARHAKSQASVAIITAISDLMRHLRKCMQCSIEASNLGVDVDDWNSILHFALEECLVQLTNKVGDVGPILDMMAVVLDNLSSTAIVAKTTISSVYRLAQIIASIPNLSYRKKAFPEALFHQLLLAMAHPDHETRVGSHRVFSAILGPSIICPWLISCIPVTLKGYDPQGTLLVALSGFCSSRGILKKLGKETTVKNERLEKMGKMNAAVERTLKDRYQQMNADISQCTVYPSQNDPHSINFSPSLSLSNGRAVTKTRQEEPTFMRLRNHQVGLLLSSIWAQATSQYNMPANYEAMAHSYNLALLFSQSKNSSHVALVRGFQLAFSLRRISLDHENRLQPSRRRSLCTLASSMLLFSAKACDLAVLVPSMKATITEKMVDPHLHLIDDSRLQESPINKAVYGSEEDEVAALKFLVVIENNDKQLKETVISHLLKKFENLPEEKLMDIKEQLLQEFSPDDAFPLGGPLFMETPHPCSPFEQWECQSFDMVNDASALSDEENLLLDTCGSQSDRKTSESINAYDVLSVNQLIESVLETARQVTIVPVTSTPVPYDQMKRQCEALVMGKQQKMSVLQSFKHQQEGSKDLIEENEVNSLDSYKLVHYPEGETKSIGKEQIWGGDSASSGSKESLRLPPSSPYDKFLKAAGS</sequence>
<accession>A0A8B9ABV1</accession>
<keyword evidence="2" id="KW-1185">Reference proteome</keyword>
<feature type="region of interest" description="Disordered" evidence="1">
    <location>
        <begin position="990"/>
        <end position="1026"/>
    </location>
</feature>
<dbReference type="Proteomes" id="UP000228380">
    <property type="component" value="Chromosome 7"/>
</dbReference>
<gene>
    <name evidence="3 4 5" type="primary">LOC103707766</name>
</gene>
<proteinExistence type="predicted"/>
<dbReference type="InterPro" id="IPR016024">
    <property type="entry name" value="ARM-type_fold"/>
</dbReference>
<organism evidence="2 4">
    <name type="scientific">Phoenix dactylifera</name>
    <name type="common">Date palm</name>
    <dbReference type="NCBI Taxonomy" id="42345"/>
    <lineage>
        <taxon>Eukaryota</taxon>
        <taxon>Viridiplantae</taxon>
        <taxon>Streptophyta</taxon>
        <taxon>Embryophyta</taxon>
        <taxon>Tracheophyta</taxon>
        <taxon>Spermatophyta</taxon>
        <taxon>Magnoliopsida</taxon>
        <taxon>Liliopsida</taxon>
        <taxon>Arecaceae</taxon>
        <taxon>Coryphoideae</taxon>
        <taxon>Phoeniceae</taxon>
        <taxon>Phoenix</taxon>
    </lineage>
</organism>
<dbReference type="InterPro" id="IPR049152">
    <property type="entry name" value="EFR3-like_ARM"/>
</dbReference>
<evidence type="ECO:0000256" key="1">
    <source>
        <dbReference type="SAM" id="MobiDB-lite"/>
    </source>
</evidence>
<evidence type="ECO:0000313" key="3">
    <source>
        <dbReference type="RefSeq" id="XP_038984175.1"/>
    </source>
</evidence>
<dbReference type="KEGG" id="pda:103707766"/>
<dbReference type="SUPFAM" id="SSF48371">
    <property type="entry name" value="ARM repeat"/>
    <property type="match status" value="1"/>
</dbReference>
<dbReference type="RefSeq" id="XP_038984176.1">
    <property type="nucleotide sequence ID" value="XM_039128248.1"/>
</dbReference>
<evidence type="ECO:0000313" key="4">
    <source>
        <dbReference type="RefSeq" id="XP_038984176.1"/>
    </source>
</evidence>
<reference evidence="3 4" key="2">
    <citation type="submission" date="2025-04" db="UniProtKB">
        <authorList>
            <consortium name="RefSeq"/>
        </authorList>
    </citation>
    <scope>IDENTIFICATION</scope>
    <source>
        <tissue evidence="3 4">Young leaves</tissue>
    </source>
</reference>
<dbReference type="AlphaFoldDB" id="A0A8B9ABV1"/>
<dbReference type="PANTHER" id="PTHR46087">
    <property type="entry name" value="PUTATIVE, EXPRESSED-RELATED"/>
    <property type="match status" value="1"/>
</dbReference>
<dbReference type="Pfam" id="PF21052">
    <property type="entry name" value="EFR3_ARM"/>
    <property type="match status" value="1"/>
</dbReference>
<evidence type="ECO:0000313" key="2">
    <source>
        <dbReference type="Proteomes" id="UP000228380"/>
    </source>
</evidence>
<dbReference type="RefSeq" id="XP_038984175.1">
    <property type="nucleotide sequence ID" value="XM_039128247.1"/>
</dbReference>
<dbReference type="GeneID" id="103707766"/>
<protein>
    <submittedName>
        <fullName evidence="3 4">Protein SEMI-ROLLED LEAF 2-like isoform X1</fullName>
    </submittedName>
</protein>